<reference evidence="1" key="2">
    <citation type="submission" date="2020-11" db="EMBL/GenBank/DDBJ databases">
        <authorList>
            <person name="McCartney M.A."/>
            <person name="Auch B."/>
            <person name="Kono T."/>
            <person name="Mallez S."/>
            <person name="Becker A."/>
            <person name="Gohl D.M."/>
            <person name="Silverstein K.A.T."/>
            <person name="Koren S."/>
            <person name="Bechman K.B."/>
            <person name="Herman A."/>
            <person name="Abrahante J.E."/>
            <person name="Garbe J."/>
        </authorList>
    </citation>
    <scope>NUCLEOTIDE SEQUENCE</scope>
    <source>
        <strain evidence="1">Duluth1</strain>
        <tissue evidence="1">Whole animal</tissue>
    </source>
</reference>
<proteinExistence type="predicted"/>
<comment type="caution">
    <text evidence="1">The sequence shown here is derived from an EMBL/GenBank/DDBJ whole genome shotgun (WGS) entry which is preliminary data.</text>
</comment>
<dbReference type="AlphaFoldDB" id="A0A9D4RKU9"/>
<evidence type="ECO:0000313" key="2">
    <source>
        <dbReference type="Proteomes" id="UP000828390"/>
    </source>
</evidence>
<keyword evidence="2" id="KW-1185">Reference proteome</keyword>
<name>A0A9D4RKU9_DREPO</name>
<protein>
    <submittedName>
        <fullName evidence="1">Uncharacterized protein</fullName>
    </submittedName>
</protein>
<accession>A0A9D4RKU9</accession>
<sequence length="58" mass="6978">MRYWSQGILTLQTEDFLLKRHRLCAEINLPFHPWERKETVFAEEVETAGQLSRARIYV</sequence>
<dbReference type="Proteomes" id="UP000828390">
    <property type="component" value="Unassembled WGS sequence"/>
</dbReference>
<evidence type="ECO:0000313" key="1">
    <source>
        <dbReference type="EMBL" id="KAH3871153.1"/>
    </source>
</evidence>
<dbReference type="EMBL" id="JAIWYP010000002">
    <property type="protein sequence ID" value="KAH3871153.1"/>
    <property type="molecule type" value="Genomic_DNA"/>
</dbReference>
<reference evidence="1" key="1">
    <citation type="journal article" date="2019" name="bioRxiv">
        <title>The Genome of the Zebra Mussel, Dreissena polymorpha: A Resource for Invasive Species Research.</title>
        <authorList>
            <person name="McCartney M.A."/>
            <person name="Auch B."/>
            <person name="Kono T."/>
            <person name="Mallez S."/>
            <person name="Zhang Y."/>
            <person name="Obille A."/>
            <person name="Becker A."/>
            <person name="Abrahante J.E."/>
            <person name="Garbe J."/>
            <person name="Badalamenti J.P."/>
            <person name="Herman A."/>
            <person name="Mangelson H."/>
            <person name="Liachko I."/>
            <person name="Sullivan S."/>
            <person name="Sone E.D."/>
            <person name="Koren S."/>
            <person name="Silverstein K.A.T."/>
            <person name="Beckman K.B."/>
            <person name="Gohl D.M."/>
        </authorList>
    </citation>
    <scope>NUCLEOTIDE SEQUENCE</scope>
    <source>
        <strain evidence="1">Duluth1</strain>
        <tissue evidence="1">Whole animal</tissue>
    </source>
</reference>
<organism evidence="1 2">
    <name type="scientific">Dreissena polymorpha</name>
    <name type="common">Zebra mussel</name>
    <name type="synonym">Mytilus polymorpha</name>
    <dbReference type="NCBI Taxonomy" id="45954"/>
    <lineage>
        <taxon>Eukaryota</taxon>
        <taxon>Metazoa</taxon>
        <taxon>Spiralia</taxon>
        <taxon>Lophotrochozoa</taxon>
        <taxon>Mollusca</taxon>
        <taxon>Bivalvia</taxon>
        <taxon>Autobranchia</taxon>
        <taxon>Heteroconchia</taxon>
        <taxon>Euheterodonta</taxon>
        <taxon>Imparidentia</taxon>
        <taxon>Neoheterodontei</taxon>
        <taxon>Myida</taxon>
        <taxon>Dreissenoidea</taxon>
        <taxon>Dreissenidae</taxon>
        <taxon>Dreissena</taxon>
    </lineage>
</organism>
<gene>
    <name evidence="1" type="ORF">DPMN_034347</name>
</gene>